<evidence type="ECO:0000256" key="1">
    <source>
        <dbReference type="SAM" id="MobiDB-lite"/>
    </source>
</evidence>
<feature type="compositionally biased region" description="Basic and acidic residues" evidence="1">
    <location>
        <begin position="248"/>
        <end position="259"/>
    </location>
</feature>
<keyword evidence="2" id="KW-0472">Membrane</keyword>
<dbReference type="Gene3D" id="2.60.40.1080">
    <property type="match status" value="1"/>
</dbReference>
<evidence type="ECO:0000313" key="7">
    <source>
        <dbReference type="Proteomes" id="UP000414364"/>
    </source>
</evidence>
<dbReference type="InterPro" id="IPR008964">
    <property type="entry name" value="Invasin/intimin_cell_adhesion"/>
</dbReference>
<evidence type="ECO:0000313" key="6">
    <source>
        <dbReference type="Proteomes" id="UP000371423"/>
    </source>
</evidence>
<evidence type="ECO:0000313" key="5">
    <source>
        <dbReference type="EMBL" id="MQS97263.1"/>
    </source>
</evidence>
<feature type="transmembrane region" description="Helical" evidence="2">
    <location>
        <begin position="12"/>
        <end position="34"/>
    </location>
</feature>
<dbReference type="AlphaFoldDB" id="A0A5P0ZW22"/>
<comment type="caution">
    <text evidence="5">The sequence shown here is derived from an EMBL/GenBank/DDBJ whole genome shotgun (WGS) entry which is preliminary data.</text>
</comment>
<dbReference type="Pfam" id="PF02368">
    <property type="entry name" value="Big_2"/>
    <property type="match status" value="1"/>
</dbReference>
<name>A0A5P0ZW22_9LACO</name>
<dbReference type="InterPro" id="IPR003343">
    <property type="entry name" value="Big_2"/>
</dbReference>
<dbReference type="EMBL" id="VDFO01000015">
    <property type="protein sequence ID" value="MQS97263.1"/>
    <property type="molecule type" value="Genomic_DNA"/>
</dbReference>
<feature type="region of interest" description="Disordered" evidence="1">
    <location>
        <begin position="227"/>
        <end position="271"/>
    </location>
</feature>
<keyword evidence="2" id="KW-1133">Transmembrane helix</keyword>
<evidence type="ECO:0000313" key="4">
    <source>
        <dbReference type="EMBL" id="MQS75422.1"/>
    </source>
</evidence>
<accession>A0A5P0ZW22</accession>
<gene>
    <name evidence="5" type="ORF">FHL05_05095</name>
    <name evidence="4" type="ORF">FHL06_03305</name>
</gene>
<dbReference type="EMBL" id="VDFP01000004">
    <property type="protein sequence ID" value="MQS75422.1"/>
    <property type="molecule type" value="Genomic_DNA"/>
</dbReference>
<evidence type="ECO:0000256" key="2">
    <source>
        <dbReference type="SAM" id="Phobius"/>
    </source>
</evidence>
<keyword evidence="6" id="KW-1185">Reference proteome</keyword>
<dbReference type="Proteomes" id="UP000414364">
    <property type="component" value="Unassembled WGS sequence"/>
</dbReference>
<protein>
    <recommendedName>
        <fullName evidence="3">BIG2 domain-containing protein</fullName>
    </recommendedName>
</protein>
<sequence length="663" mass="75696">MLSPKYFKKRKFLWPLLFFHIVILGFSTTEIHIAKSDTILKASQSAGFPYPETPKYSWFEFLHFYFDPQLKSDYYVPLGQSLSLNVQGKHPFFYPFPSIEYSWGMSEDGFHWKKINQSKNTSSLKVDTNKVGDFKYQVKSDFFYISKSIGSINSKVATVHVVPNPIPTLSLTISTDSNYLLNHNSDFLPTTTKAFGMQTPKNATGKIKWSTDDPKLATIDSNGKITANKNNKPGTVKITGTIDDADNSSERISRKDKQNQPKSASTNIKIGGGLDEKTVNVNQTATFNLELGQFLKDNITNGNFTVDWFYRDNSTNTVKSIPSSKNQTFIQISNPDLKNNQNKYFAKININKKIITIKDKKIEKTFKTNEATLTVLLSKEPKVDISTKILNQTYQDQQDTDQQLTNIATGDKITYQIALNNISVADFPNSNLDLPLLPNTNINYIKLDDIQVPSEDYSIGQIDGTLHLKINSIPSTKERKIEISTITPNISRKTSFDSTINFSGKTTKDESYSNRSQQLHFDYTTNKIGLKFKNIFFEQIQISNNSLFSPLKYRLKQNNAPENIVDVDDQRRNKRPVSIFLNQSEPLQTNDKKILNSDLRFYQKENYQNILNTQVLVTKSQKDQPLKSIKWDKEEGLLLYLKERTPKQGNYSATLNWIIKDSI</sequence>
<dbReference type="SUPFAM" id="SSF49373">
    <property type="entry name" value="Invasin/intimin cell-adhesion fragments"/>
    <property type="match status" value="1"/>
</dbReference>
<dbReference type="OrthoDB" id="2329691at2"/>
<evidence type="ECO:0000259" key="3">
    <source>
        <dbReference type="Pfam" id="PF02368"/>
    </source>
</evidence>
<dbReference type="Proteomes" id="UP000371423">
    <property type="component" value="Unassembled WGS sequence"/>
</dbReference>
<dbReference type="RefSeq" id="WP_153384828.1">
    <property type="nucleotide sequence ID" value="NZ_VDFO01000015.1"/>
</dbReference>
<feature type="domain" description="BIG2" evidence="3">
    <location>
        <begin position="199"/>
        <end position="244"/>
    </location>
</feature>
<proteinExistence type="predicted"/>
<keyword evidence="2" id="KW-0812">Transmembrane</keyword>
<organism evidence="5 6">
    <name type="scientific">Companilactobacillus halodurans</name>
    <dbReference type="NCBI Taxonomy" id="2584183"/>
    <lineage>
        <taxon>Bacteria</taxon>
        <taxon>Bacillati</taxon>
        <taxon>Bacillota</taxon>
        <taxon>Bacilli</taxon>
        <taxon>Lactobacillales</taxon>
        <taxon>Lactobacillaceae</taxon>
        <taxon>Companilactobacillus</taxon>
    </lineage>
</organism>
<reference evidence="6 7" key="1">
    <citation type="journal article" date="2019" name="Syst. Appl. Microbiol.">
        <title>Polyphasic characterization of two novel Lactobacillus spp. isolated from blown salami packages: Description of Lactobacillus halodurans sp. nov. and Lactobacillus salsicarnum sp. nov.</title>
        <authorList>
            <person name="Schuster J.A."/>
            <person name="Klingl A."/>
            <person name="Vogel R.F."/>
            <person name="Ehrmann M.A."/>
        </authorList>
    </citation>
    <scope>NUCLEOTIDE SEQUENCE [LARGE SCALE GENOMIC DNA]</scope>
    <source>
        <strain evidence="5 6">TMW 1.1920</strain>
        <strain evidence="4 7">TMW 1.2172</strain>
    </source>
</reference>